<feature type="signal peptide" evidence="1">
    <location>
        <begin position="1"/>
        <end position="31"/>
    </location>
</feature>
<protein>
    <submittedName>
        <fullName evidence="3">Putative Genome sequencing data, contig C317</fullName>
    </submittedName>
</protein>
<dbReference type="AlphaFoldDB" id="I4G277"/>
<dbReference type="Proteomes" id="UP000003480">
    <property type="component" value="Unassembled WGS sequence"/>
</dbReference>
<accession>I4G277</accession>
<feature type="domain" description="Ice-binding protein C-terminal" evidence="2">
    <location>
        <begin position="195"/>
        <end position="219"/>
    </location>
</feature>
<reference evidence="3 4" key="1">
    <citation type="submission" date="2012-04" db="EMBL/GenBank/DDBJ databases">
        <authorList>
            <person name="Genoscope - CEA"/>
        </authorList>
    </citation>
    <scope>NUCLEOTIDE SEQUENCE [LARGE SCALE GENOMIC DNA]</scope>
    <source>
        <strain evidence="3 4">9443</strain>
    </source>
</reference>
<evidence type="ECO:0000259" key="2">
    <source>
        <dbReference type="Pfam" id="PF07589"/>
    </source>
</evidence>
<organism evidence="3 4">
    <name type="scientific">Microcystis aeruginosa PCC 9443</name>
    <dbReference type="NCBI Taxonomy" id="1160281"/>
    <lineage>
        <taxon>Bacteria</taxon>
        <taxon>Bacillati</taxon>
        <taxon>Cyanobacteriota</taxon>
        <taxon>Cyanophyceae</taxon>
        <taxon>Oscillatoriophycideae</taxon>
        <taxon>Chroococcales</taxon>
        <taxon>Microcystaceae</taxon>
        <taxon>Microcystis</taxon>
    </lineage>
</organism>
<dbReference type="Pfam" id="PF07589">
    <property type="entry name" value="PEP-CTERM"/>
    <property type="match status" value="1"/>
</dbReference>
<gene>
    <name evidence="3" type="ORF">MICAC_2880012</name>
</gene>
<sequence>MKTSTVLKKFSMVGAGAALSACIIAAPKADAATINIDLSGATTGTLISAPGGSFAQTFSGQTVVGGTGISGNPTNPLTLAPSGSLAVEFWSPGVSPASNSILPQPGNTAPLSLLLDQPATSITWTMGSASPPSSVTIDFFANDGSLVNTVVQNLLTDYNVYTFAGLGGNFKGLTIKNNNDPAGLRYQNFSYETATVPEPASVLGLLAIGFLGAGSALKRKLK</sequence>
<evidence type="ECO:0000256" key="1">
    <source>
        <dbReference type="SAM" id="SignalP"/>
    </source>
</evidence>
<comment type="caution">
    <text evidence="3">The sequence shown here is derived from an EMBL/GenBank/DDBJ whole genome shotgun (WGS) entry which is preliminary data.</text>
</comment>
<name>I4G277_MICAE</name>
<evidence type="ECO:0000313" key="4">
    <source>
        <dbReference type="Proteomes" id="UP000003480"/>
    </source>
</evidence>
<feature type="chain" id="PRO_5003689630" evidence="1">
    <location>
        <begin position="32"/>
        <end position="222"/>
    </location>
</feature>
<dbReference type="EMBL" id="CAIJ01000210">
    <property type="protein sequence ID" value="CCI02038.1"/>
    <property type="molecule type" value="Genomic_DNA"/>
</dbReference>
<dbReference type="HOGENOM" id="CLU_1045142_0_0_3"/>
<dbReference type="RefSeq" id="WP_002767589.1">
    <property type="nucleotide sequence ID" value="NZ_HE972968.1"/>
</dbReference>
<dbReference type="InterPro" id="IPR013424">
    <property type="entry name" value="Ice-binding_C"/>
</dbReference>
<proteinExistence type="predicted"/>
<dbReference type="PROSITE" id="PS51257">
    <property type="entry name" value="PROKAR_LIPOPROTEIN"/>
    <property type="match status" value="1"/>
</dbReference>
<evidence type="ECO:0000313" key="3">
    <source>
        <dbReference type="EMBL" id="CCI02038.1"/>
    </source>
</evidence>
<keyword evidence="1" id="KW-0732">Signal</keyword>
<dbReference type="NCBIfam" id="TIGR02595">
    <property type="entry name" value="PEP_CTERM"/>
    <property type="match status" value="1"/>
</dbReference>